<dbReference type="AlphaFoldDB" id="A0A7R9J4Q6"/>
<name>A0A7R9J4Q6_TIMCA</name>
<sequence length="220" mass="24487">MVMLYLNNFYSSITKTELEEIESRNEEFPLTRALLHLVDVLTNLPVPRLLGAGSRNSSSKRFYLEQSATQGLLLENRRASQGGSNDLAQCLRGGNTFLSTNVYSGLLVIGSGYRSRGPGFDSRCVQIIWEAVGQEQRIKTPEGGGSAIDRSPIYRACLVYLSFPDIQHQIVGHHVTDVEVDDPIHEVETNETHGEHYTRVLIDIARRDPVQLVDVFGGVD</sequence>
<accession>A0A7R9J4Q6</accession>
<evidence type="ECO:0000313" key="1">
    <source>
        <dbReference type="EMBL" id="CAD7572422.1"/>
    </source>
</evidence>
<protein>
    <submittedName>
        <fullName evidence="1">(California timema) hypothetical protein</fullName>
    </submittedName>
</protein>
<reference evidence="1" key="1">
    <citation type="submission" date="2020-11" db="EMBL/GenBank/DDBJ databases">
        <authorList>
            <person name="Tran Van P."/>
        </authorList>
    </citation>
    <scope>NUCLEOTIDE SEQUENCE</scope>
</reference>
<proteinExistence type="predicted"/>
<gene>
    <name evidence="1" type="ORF">TCMB3V08_LOCUS5072</name>
</gene>
<organism evidence="1">
    <name type="scientific">Timema californicum</name>
    <name type="common">California timema</name>
    <name type="synonym">Walking stick</name>
    <dbReference type="NCBI Taxonomy" id="61474"/>
    <lineage>
        <taxon>Eukaryota</taxon>
        <taxon>Metazoa</taxon>
        <taxon>Ecdysozoa</taxon>
        <taxon>Arthropoda</taxon>
        <taxon>Hexapoda</taxon>
        <taxon>Insecta</taxon>
        <taxon>Pterygota</taxon>
        <taxon>Neoptera</taxon>
        <taxon>Polyneoptera</taxon>
        <taxon>Phasmatodea</taxon>
        <taxon>Timematodea</taxon>
        <taxon>Timematoidea</taxon>
        <taxon>Timematidae</taxon>
        <taxon>Timema</taxon>
    </lineage>
</organism>
<dbReference type="EMBL" id="OE181025">
    <property type="protein sequence ID" value="CAD7572422.1"/>
    <property type="molecule type" value="Genomic_DNA"/>
</dbReference>